<dbReference type="PANTHER" id="PTHR43233:SF1">
    <property type="entry name" value="FAMILY N-ACETYLTRANSFERASE, PUTATIVE (AFU_ORTHOLOGUE AFUA_6G03350)-RELATED"/>
    <property type="match status" value="1"/>
</dbReference>
<dbReference type="InterPro" id="IPR000182">
    <property type="entry name" value="GNAT_dom"/>
</dbReference>
<dbReference type="InterPro" id="IPR016181">
    <property type="entry name" value="Acyl_CoA_acyltransferase"/>
</dbReference>
<dbReference type="Gene3D" id="3.40.630.30">
    <property type="match status" value="1"/>
</dbReference>
<evidence type="ECO:0000313" key="3">
    <source>
        <dbReference type="Proteomes" id="UP000186002"/>
    </source>
</evidence>
<dbReference type="InterPro" id="IPR053144">
    <property type="entry name" value="Acetyltransferase_Butenolide"/>
</dbReference>
<organism evidence="2 3">
    <name type="scientific">Roseibium suaedae</name>
    <dbReference type="NCBI Taxonomy" id="735517"/>
    <lineage>
        <taxon>Bacteria</taxon>
        <taxon>Pseudomonadati</taxon>
        <taxon>Pseudomonadota</taxon>
        <taxon>Alphaproteobacteria</taxon>
        <taxon>Hyphomicrobiales</taxon>
        <taxon>Stappiaceae</taxon>
        <taxon>Roseibium</taxon>
    </lineage>
</organism>
<dbReference type="Pfam" id="PF13508">
    <property type="entry name" value="Acetyltransf_7"/>
    <property type="match status" value="1"/>
</dbReference>
<dbReference type="PROSITE" id="PS51186">
    <property type="entry name" value="GNAT"/>
    <property type="match status" value="1"/>
</dbReference>
<dbReference type="STRING" id="735517.SAMN05444272_3308"/>
<sequence>MTPQIVERLPDPQTYLDLRKSGGLSAYSLEAAQAGLPRSLYCIVLELAGEDIGMGRIVGDGALAVHIVDIVVRPEHHGKGYGRMIMQALSDYIAANVPDTAYVNLLADVPANRLYEKFGFKETAPRTIGMAYKKGV</sequence>
<dbReference type="GO" id="GO:0016747">
    <property type="term" value="F:acyltransferase activity, transferring groups other than amino-acyl groups"/>
    <property type="evidence" value="ECO:0007669"/>
    <property type="project" value="InterPro"/>
</dbReference>
<keyword evidence="2" id="KW-0808">Transferase</keyword>
<dbReference type="SUPFAM" id="SSF55729">
    <property type="entry name" value="Acyl-CoA N-acyltransferases (Nat)"/>
    <property type="match status" value="1"/>
</dbReference>
<dbReference type="RefSeq" id="WP_073014456.1">
    <property type="nucleotide sequence ID" value="NZ_FRBW01000004.1"/>
</dbReference>
<gene>
    <name evidence="2" type="ORF">SAMN05444272_3308</name>
</gene>
<proteinExistence type="predicted"/>
<name>A0A1M7M8V8_9HYPH</name>
<evidence type="ECO:0000259" key="1">
    <source>
        <dbReference type="PROSITE" id="PS51186"/>
    </source>
</evidence>
<feature type="domain" description="N-acetyltransferase" evidence="1">
    <location>
        <begin position="1"/>
        <end position="136"/>
    </location>
</feature>
<dbReference type="OrthoDB" id="9797456at2"/>
<dbReference type="EMBL" id="FRBW01000004">
    <property type="protein sequence ID" value="SHM87179.1"/>
    <property type="molecule type" value="Genomic_DNA"/>
</dbReference>
<dbReference type="CDD" id="cd04301">
    <property type="entry name" value="NAT_SF"/>
    <property type="match status" value="1"/>
</dbReference>
<evidence type="ECO:0000313" key="2">
    <source>
        <dbReference type="EMBL" id="SHM87179.1"/>
    </source>
</evidence>
<dbReference type="PANTHER" id="PTHR43233">
    <property type="entry name" value="FAMILY N-ACETYLTRANSFERASE, PUTATIVE (AFU_ORTHOLOGUE AFUA_6G03350)-RELATED"/>
    <property type="match status" value="1"/>
</dbReference>
<protein>
    <submittedName>
        <fullName evidence="2">Acetyltransferase (GNAT) domain-containing protein</fullName>
    </submittedName>
</protein>
<keyword evidence="3" id="KW-1185">Reference proteome</keyword>
<dbReference type="Proteomes" id="UP000186002">
    <property type="component" value="Unassembled WGS sequence"/>
</dbReference>
<accession>A0A1M7M8V8</accession>
<dbReference type="AlphaFoldDB" id="A0A1M7M8V8"/>
<reference evidence="2 3" key="1">
    <citation type="submission" date="2016-11" db="EMBL/GenBank/DDBJ databases">
        <authorList>
            <person name="Jaros S."/>
            <person name="Januszkiewicz K."/>
            <person name="Wedrychowicz H."/>
        </authorList>
    </citation>
    <scope>NUCLEOTIDE SEQUENCE [LARGE SCALE GENOMIC DNA]</scope>
    <source>
        <strain evidence="2 3">DSM 22153</strain>
    </source>
</reference>